<evidence type="ECO:0000256" key="1">
    <source>
        <dbReference type="ARBA" id="ARBA00004240"/>
    </source>
</evidence>
<evidence type="ECO:0000256" key="3">
    <source>
        <dbReference type="ARBA" id="ARBA00022448"/>
    </source>
</evidence>
<dbReference type="Proteomes" id="UP000236291">
    <property type="component" value="Unassembled WGS sequence"/>
</dbReference>
<evidence type="ECO:0000313" key="10">
    <source>
        <dbReference type="EMBL" id="PNX90491.1"/>
    </source>
</evidence>
<proteinExistence type="inferred from homology"/>
<keyword evidence="4 9" id="KW-0853">WD repeat</keyword>
<reference evidence="10 11" key="2">
    <citation type="journal article" date="2017" name="Front. Plant Sci.">
        <title>Gene Classification and Mining of Molecular Markers Useful in Red Clover (Trifolium pratense) Breeding.</title>
        <authorList>
            <person name="Istvanek J."/>
            <person name="Dluhosova J."/>
            <person name="Dluhos P."/>
            <person name="Patkova L."/>
            <person name="Nedelnik J."/>
            <person name="Repkova J."/>
        </authorList>
    </citation>
    <scope>NUCLEOTIDE SEQUENCE [LARGE SCALE GENOMIC DNA]</scope>
    <source>
        <strain evidence="11">cv. Tatra</strain>
        <tissue evidence="10">Young leaves</tissue>
    </source>
</reference>
<evidence type="ECO:0000256" key="4">
    <source>
        <dbReference type="ARBA" id="ARBA00022574"/>
    </source>
</evidence>
<evidence type="ECO:0000256" key="7">
    <source>
        <dbReference type="ARBA" id="ARBA00022892"/>
    </source>
</evidence>
<dbReference type="GO" id="GO:0070971">
    <property type="term" value="C:endoplasmic reticulum exit site"/>
    <property type="evidence" value="ECO:0007669"/>
    <property type="project" value="TreeGrafter"/>
</dbReference>
<protein>
    <submittedName>
        <fullName evidence="10">Transport protein SEC31A-like</fullName>
    </submittedName>
</protein>
<reference evidence="10 11" key="1">
    <citation type="journal article" date="2014" name="Am. J. Bot.">
        <title>Genome assembly and annotation for red clover (Trifolium pratense; Fabaceae).</title>
        <authorList>
            <person name="Istvanek J."/>
            <person name="Jaros M."/>
            <person name="Krenek A."/>
            <person name="Repkova J."/>
        </authorList>
    </citation>
    <scope>NUCLEOTIDE SEQUENCE [LARGE SCALE GENOMIC DNA]</scope>
    <source>
        <strain evidence="11">cv. Tatra</strain>
        <tissue evidence="10">Young leaves</tissue>
    </source>
</reference>
<dbReference type="PANTHER" id="PTHR13923:SF11">
    <property type="entry name" value="SECRETORY 31, ISOFORM D"/>
    <property type="match status" value="1"/>
</dbReference>
<comment type="caution">
    <text evidence="10">The sequence shown here is derived from an EMBL/GenBank/DDBJ whole genome shotgun (WGS) entry which is preliminary data.</text>
</comment>
<gene>
    <name evidence="10" type="ORF">L195_g046615</name>
</gene>
<evidence type="ECO:0000256" key="2">
    <source>
        <dbReference type="ARBA" id="ARBA00009358"/>
    </source>
</evidence>
<comment type="similarity">
    <text evidence="2">Belongs to the WD repeat SEC31 family.</text>
</comment>
<keyword evidence="5" id="KW-0677">Repeat</keyword>
<evidence type="ECO:0000256" key="6">
    <source>
        <dbReference type="ARBA" id="ARBA00022824"/>
    </source>
</evidence>
<dbReference type="AlphaFoldDB" id="A0A2K3MI79"/>
<dbReference type="GO" id="GO:0005198">
    <property type="term" value="F:structural molecule activity"/>
    <property type="evidence" value="ECO:0007669"/>
    <property type="project" value="TreeGrafter"/>
</dbReference>
<dbReference type="GO" id="GO:0007029">
    <property type="term" value="P:endoplasmic reticulum organization"/>
    <property type="evidence" value="ECO:0007669"/>
    <property type="project" value="TreeGrafter"/>
</dbReference>
<dbReference type="GO" id="GO:0015031">
    <property type="term" value="P:protein transport"/>
    <property type="evidence" value="ECO:0007669"/>
    <property type="project" value="UniProtKB-KW"/>
</dbReference>
<feature type="non-terminal residue" evidence="10">
    <location>
        <position position="1"/>
    </location>
</feature>
<dbReference type="InterPro" id="IPR019775">
    <property type="entry name" value="WD40_repeat_CS"/>
</dbReference>
<dbReference type="PANTHER" id="PTHR13923">
    <property type="entry name" value="SEC31-RELATED PROTEIN"/>
    <property type="match status" value="1"/>
</dbReference>
<dbReference type="Gene3D" id="2.130.10.10">
    <property type="entry name" value="YVTN repeat-like/Quinoprotein amine dehydrogenase"/>
    <property type="match status" value="1"/>
</dbReference>
<keyword evidence="8" id="KW-0653">Protein transport</keyword>
<dbReference type="InterPro" id="IPR036322">
    <property type="entry name" value="WD40_repeat_dom_sf"/>
</dbReference>
<dbReference type="PROSITE" id="PS00678">
    <property type="entry name" value="WD_REPEATS_1"/>
    <property type="match status" value="1"/>
</dbReference>
<accession>A0A2K3MI79</accession>
<sequence length="74" mass="8055">SSEENESSLVGHLVRHKGPVRGLEFNTIAPNLLASGAEDGEICIWDLANPSEPTHFPPLKWLCFPGGSFILILE</sequence>
<dbReference type="InterPro" id="IPR015943">
    <property type="entry name" value="WD40/YVTN_repeat-like_dom_sf"/>
</dbReference>
<dbReference type="PROSITE" id="PS50294">
    <property type="entry name" value="WD_REPEATS_REGION"/>
    <property type="match status" value="1"/>
</dbReference>
<dbReference type="PROSITE" id="PS50082">
    <property type="entry name" value="WD_REPEATS_2"/>
    <property type="match status" value="1"/>
</dbReference>
<dbReference type="GO" id="GO:0090110">
    <property type="term" value="P:COPII-coated vesicle cargo loading"/>
    <property type="evidence" value="ECO:0007669"/>
    <property type="project" value="TreeGrafter"/>
</dbReference>
<dbReference type="SUPFAM" id="SSF50978">
    <property type="entry name" value="WD40 repeat-like"/>
    <property type="match status" value="1"/>
</dbReference>
<keyword evidence="3" id="KW-0813">Transport</keyword>
<dbReference type="GO" id="GO:0030127">
    <property type="term" value="C:COPII vesicle coat"/>
    <property type="evidence" value="ECO:0007669"/>
    <property type="project" value="TreeGrafter"/>
</dbReference>
<keyword evidence="6" id="KW-0256">Endoplasmic reticulum</keyword>
<evidence type="ECO:0000256" key="8">
    <source>
        <dbReference type="ARBA" id="ARBA00022927"/>
    </source>
</evidence>
<dbReference type="InterPro" id="IPR001680">
    <property type="entry name" value="WD40_rpt"/>
</dbReference>
<name>A0A2K3MI79_TRIPR</name>
<dbReference type="InterPro" id="IPR040251">
    <property type="entry name" value="SEC31-like"/>
</dbReference>
<feature type="repeat" description="WD" evidence="9">
    <location>
        <begin position="13"/>
        <end position="55"/>
    </location>
</feature>
<dbReference type="EMBL" id="ASHM01062989">
    <property type="protein sequence ID" value="PNX90491.1"/>
    <property type="molecule type" value="Genomic_DNA"/>
</dbReference>
<organism evidence="10 11">
    <name type="scientific">Trifolium pratense</name>
    <name type="common">Red clover</name>
    <dbReference type="NCBI Taxonomy" id="57577"/>
    <lineage>
        <taxon>Eukaryota</taxon>
        <taxon>Viridiplantae</taxon>
        <taxon>Streptophyta</taxon>
        <taxon>Embryophyta</taxon>
        <taxon>Tracheophyta</taxon>
        <taxon>Spermatophyta</taxon>
        <taxon>Magnoliopsida</taxon>
        <taxon>eudicotyledons</taxon>
        <taxon>Gunneridae</taxon>
        <taxon>Pentapetalae</taxon>
        <taxon>rosids</taxon>
        <taxon>fabids</taxon>
        <taxon>Fabales</taxon>
        <taxon>Fabaceae</taxon>
        <taxon>Papilionoideae</taxon>
        <taxon>50 kb inversion clade</taxon>
        <taxon>NPAAA clade</taxon>
        <taxon>Hologalegina</taxon>
        <taxon>IRL clade</taxon>
        <taxon>Trifolieae</taxon>
        <taxon>Trifolium</taxon>
    </lineage>
</organism>
<keyword evidence="7" id="KW-0931">ER-Golgi transport</keyword>
<evidence type="ECO:0000256" key="5">
    <source>
        <dbReference type="ARBA" id="ARBA00022737"/>
    </source>
</evidence>
<evidence type="ECO:0000256" key="9">
    <source>
        <dbReference type="PROSITE-ProRule" id="PRU00221"/>
    </source>
</evidence>
<comment type="subcellular location">
    <subcellularLocation>
        <location evidence="1">Endoplasmic reticulum</location>
    </subcellularLocation>
</comment>
<dbReference type="SMART" id="SM00320">
    <property type="entry name" value="WD40"/>
    <property type="match status" value="1"/>
</dbReference>
<evidence type="ECO:0000313" key="11">
    <source>
        <dbReference type="Proteomes" id="UP000236291"/>
    </source>
</evidence>